<evidence type="ECO:0000313" key="3">
    <source>
        <dbReference type="Proteomes" id="UP000298663"/>
    </source>
</evidence>
<sequence>MSGGVPRPAGGTVATEATTLVVTTLATPASGGLSGGAIAGIVIGCVAVVLLLVIMICLLRKILQDSNKNHGVYHPQQEENRNVQNQAINYLPPPNVEGLI</sequence>
<feature type="transmembrane region" description="Helical" evidence="1">
    <location>
        <begin position="37"/>
        <end position="59"/>
    </location>
</feature>
<reference evidence="2 3" key="2">
    <citation type="journal article" date="2019" name="G3 (Bethesda)">
        <title>Hybrid Assembly of the Genome of the Entomopathogenic Nematode Steinernema carpocapsae Identifies the X-Chromosome.</title>
        <authorList>
            <person name="Serra L."/>
            <person name="Macchietto M."/>
            <person name="Macias-Munoz A."/>
            <person name="McGill C.J."/>
            <person name="Rodriguez I.M."/>
            <person name="Rodriguez B."/>
            <person name="Murad R."/>
            <person name="Mortazavi A."/>
        </authorList>
    </citation>
    <scope>NUCLEOTIDE SEQUENCE [LARGE SCALE GENOMIC DNA]</scope>
    <source>
        <strain evidence="2 3">ALL</strain>
    </source>
</reference>
<reference evidence="2 3" key="1">
    <citation type="journal article" date="2015" name="Genome Biol.">
        <title>Comparative genomics of Steinernema reveals deeply conserved gene regulatory networks.</title>
        <authorList>
            <person name="Dillman A.R."/>
            <person name="Macchietto M."/>
            <person name="Porter C.F."/>
            <person name="Rogers A."/>
            <person name="Williams B."/>
            <person name="Antoshechkin I."/>
            <person name="Lee M.M."/>
            <person name="Goodwin Z."/>
            <person name="Lu X."/>
            <person name="Lewis E.E."/>
            <person name="Goodrich-Blair H."/>
            <person name="Stock S.P."/>
            <person name="Adams B.J."/>
            <person name="Sternberg P.W."/>
            <person name="Mortazavi A."/>
        </authorList>
    </citation>
    <scope>NUCLEOTIDE SEQUENCE [LARGE SCALE GENOMIC DNA]</scope>
    <source>
        <strain evidence="2 3">ALL</strain>
    </source>
</reference>
<gene>
    <name evidence="2" type="ORF">L596_020220</name>
</gene>
<evidence type="ECO:0000256" key="1">
    <source>
        <dbReference type="SAM" id="Phobius"/>
    </source>
</evidence>
<dbReference type="STRING" id="34508.A0A4V6A0U3"/>
<keyword evidence="1" id="KW-0472">Membrane</keyword>
<dbReference type="AlphaFoldDB" id="A0A4V6A0U3"/>
<comment type="caution">
    <text evidence="2">The sequence shown here is derived from an EMBL/GenBank/DDBJ whole genome shotgun (WGS) entry which is preliminary data.</text>
</comment>
<evidence type="ECO:0000313" key="2">
    <source>
        <dbReference type="EMBL" id="TKR72825.1"/>
    </source>
</evidence>
<keyword evidence="3" id="KW-1185">Reference proteome</keyword>
<dbReference type="EMBL" id="AZBU02000006">
    <property type="protein sequence ID" value="TKR72825.1"/>
    <property type="molecule type" value="Genomic_DNA"/>
</dbReference>
<name>A0A4V6A0U3_STECR</name>
<dbReference type="Proteomes" id="UP000298663">
    <property type="component" value="Unassembled WGS sequence"/>
</dbReference>
<protein>
    <submittedName>
        <fullName evidence="2">Uncharacterized protein</fullName>
    </submittedName>
</protein>
<organism evidence="2 3">
    <name type="scientific">Steinernema carpocapsae</name>
    <name type="common">Entomopathogenic nematode</name>
    <dbReference type="NCBI Taxonomy" id="34508"/>
    <lineage>
        <taxon>Eukaryota</taxon>
        <taxon>Metazoa</taxon>
        <taxon>Ecdysozoa</taxon>
        <taxon>Nematoda</taxon>
        <taxon>Chromadorea</taxon>
        <taxon>Rhabditida</taxon>
        <taxon>Tylenchina</taxon>
        <taxon>Panagrolaimomorpha</taxon>
        <taxon>Strongyloidoidea</taxon>
        <taxon>Steinernematidae</taxon>
        <taxon>Steinernema</taxon>
    </lineage>
</organism>
<accession>A0A4V6A0U3</accession>
<proteinExistence type="predicted"/>
<keyword evidence="1" id="KW-0812">Transmembrane</keyword>
<keyword evidence="1" id="KW-1133">Transmembrane helix</keyword>